<comment type="cofactor">
    <cofactor evidence="1">
        <name>FAD</name>
        <dbReference type="ChEBI" id="CHEBI:57692"/>
    </cofactor>
</comment>
<proteinExistence type="predicted"/>
<dbReference type="Gene3D" id="1.10.8.260">
    <property type="entry name" value="HI0933 insert domain-like"/>
    <property type="match status" value="1"/>
</dbReference>
<evidence type="ECO:0008006" key="7">
    <source>
        <dbReference type="Google" id="ProtNLM"/>
    </source>
</evidence>
<dbReference type="PANTHER" id="PTHR42887">
    <property type="entry name" value="OS12G0638800 PROTEIN"/>
    <property type="match status" value="1"/>
</dbReference>
<dbReference type="SUPFAM" id="SSF51905">
    <property type="entry name" value="FAD/NAD(P)-binding domain"/>
    <property type="match status" value="1"/>
</dbReference>
<accession>A0A450SKH5</accession>
<dbReference type="PANTHER" id="PTHR42887:SF2">
    <property type="entry name" value="OS12G0638800 PROTEIN"/>
    <property type="match status" value="1"/>
</dbReference>
<reference evidence="6" key="1">
    <citation type="submission" date="2019-02" db="EMBL/GenBank/DDBJ databases">
        <authorList>
            <person name="Gruber-Vodicka R. H."/>
            <person name="Seah K. B. B."/>
        </authorList>
    </citation>
    <scope>NUCLEOTIDE SEQUENCE</scope>
    <source>
        <strain evidence="6">BECK_DK47</strain>
    </source>
</reference>
<dbReference type="InterPro" id="IPR057661">
    <property type="entry name" value="RsdA/BaiN/AoA(So)_Rossmann"/>
</dbReference>
<dbReference type="InterPro" id="IPR055178">
    <property type="entry name" value="RsdA/BaiN/AoA(So)-like_dom"/>
</dbReference>
<gene>
    <name evidence="6" type="ORF">BECKDK2373B_GA0170837_104510</name>
</gene>
<dbReference type="EMBL" id="CAADEX010000045">
    <property type="protein sequence ID" value="VFJ54076.1"/>
    <property type="molecule type" value="Genomic_DNA"/>
</dbReference>
<feature type="domain" description="RsdA/BaiN/AoA(So)-like insert" evidence="5">
    <location>
        <begin position="191"/>
        <end position="338"/>
    </location>
</feature>
<feature type="domain" description="RsdA/BaiN/AoA(So)-like Rossmann fold-like" evidence="4">
    <location>
        <begin position="5"/>
        <end position="391"/>
    </location>
</feature>
<dbReference type="Pfam" id="PF03486">
    <property type="entry name" value="HI0933_like"/>
    <property type="match status" value="1"/>
</dbReference>
<dbReference type="InterPro" id="IPR023166">
    <property type="entry name" value="BaiN-like_dom_sf"/>
</dbReference>
<protein>
    <recommendedName>
        <fullName evidence="7">Flavoprotein, HI0933 family</fullName>
    </recommendedName>
</protein>
<organism evidence="6">
    <name type="scientific">Candidatus Kentrum sp. DK</name>
    <dbReference type="NCBI Taxonomy" id="2126562"/>
    <lineage>
        <taxon>Bacteria</taxon>
        <taxon>Pseudomonadati</taxon>
        <taxon>Pseudomonadota</taxon>
        <taxon>Gammaproteobacteria</taxon>
        <taxon>Candidatus Kentrum</taxon>
    </lineage>
</organism>
<dbReference type="Pfam" id="PF22780">
    <property type="entry name" value="HI0933_like_1st"/>
    <property type="match status" value="1"/>
</dbReference>
<keyword evidence="3" id="KW-0274">FAD</keyword>
<evidence type="ECO:0000313" key="6">
    <source>
        <dbReference type="EMBL" id="VFJ54076.1"/>
    </source>
</evidence>
<evidence type="ECO:0000256" key="2">
    <source>
        <dbReference type="ARBA" id="ARBA00022630"/>
    </source>
</evidence>
<dbReference type="InterPro" id="IPR036188">
    <property type="entry name" value="FAD/NAD-bd_sf"/>
</dbReference>
<dbReference type="SUPFAM" id="SSF160996">
    <property type="entry name" value="HI0933 insert domain-like"/>
    <property type="match status" value="1"/>
</dbReference>
<evidence type="ECO:0000256" key="3">
    <source>
        <dbReference type="ARBA" id="ARBA00022827"/>
    </source>
</evidence>
<evidence type="ECO:0000256" key="1">
    <source>
        <dbReference type="ARBA" id="ARBA00001974"/>
    </source>
</evidence>
<dbReference type="InterPro" id="IPR004792">
    <property type="entry name" value="BaiN-like"/>
</dbReference>
<dbReference type="Gene3D" id="2.40.30.10">
    <property type="entry name" value="Translation factors"/>
    <property type="match status" value="1"/>
</dbReference>
<evidence type="ECO:0000259" key="4">
    <source>
        <dbReference type="Pfam" id="PF03486"/>
    </source>
</evidence>
<keyword evidence="2" id="KW-0285">Flavoprotein</keyword>
<dbReference type="AlphaFoldDB" id="A0A450SKH5"/>
<evidence type="ECO:0000259" key="5">
    <source>
        <dbReference type="Pfam" id="PF22780"/>
    </source>
</evidence>
<sequence length="393" mass="43278">MKSFDVIILGAGAAGLMCAFQAGLRGRRVLLLDHAHKLAEKIRISGGGHCNFTNLNVGPENYLSENPHFCRSALARFTTEDFIALLDKHGIDYHEKSLGRLFCNGKSDAIIRMLHGECEAAGVTRMMGCEIESVARELPETPGYLVICNRGRFRSRALVVATGGLSLPGIGASPLGYRLAEQFSLPVIKPRPGLVPLNFAAKQWEPYARLSGLSLPVVAGCGKQQFRENLLFTHRGLSGPAILQISSYWRQGQFLNIDLLPDTDLMVALRQHKSGTRLLGNFLARWLPKTFVEVWLGQKFSNKPLNQYNDNQYATLRALIHHWQLKPHGTQGYNKAEVTCGGVDTRALSSKTMEANQVPGLFFIGEVLDVTGHLGGYNFQWAWSSAYAAAQAV</sequence>
<dbReference type="Gene3D" id="3.50.50.60">
    <property type="entry name" value="FAD/NAD(P)-binding domain"/>
    <property type="match status" value="1"/>
</dbReference>
<dbReference type="PRINTS" id="PR00411">
    <property type="entry name" value="PNDRDTASEI"/>
</dbReference>
<dbReference type="NCBIfam" id="TIGR00275">
    <property type="entry name" value="aminoacetone oxidase family FAD-binding enzyme"/>
    <property type="match status" value="1"/>
</dbReference>
<name>A0A450SKH5_9GAMM</name>